<keyword evidence="1" id="KW-1133">Transmembrane helix</keyword>
<keyword evidence="3" id="KW-1185">Reference proteome</keyword>
<dbReference type="Proteomes" id="UP000265520">
    <property type="component" value="Unassembled WGS sequence"/>
</dbReference>
<name>A0A392PCF3_9FABA</name>
<evidence type="ECO:0000313" key="3">
    <source>
        <dbReference type="Proteomes" id="UP000265520"/>
    </source>
</evidence>
<dbReference type="EMBL" id="LXQA010072110">
    <property type="protein sequence ID" value="MCI09297.1"/>
    <property type="molecule type" value="Genomic_DNA"/>
</dbReference>
<feature type="transmembrane region" description="Helical" evidence="1">
    <location>
        <begin position="24"/>
        <end position="41"/>
    </location>
</feature>
<feature type="non-terminal residue" evidence="2">
    <location>
        <position position="76"/>
    </location>
</feature>
<evidence type="ECO:0000256" key="1">
    <source>
        <dbReference type="SAM" id="Phobius"/>
    </source>
</evidence>
<evidence type="ECO:0000313" key="2">
    <source>
        <dbReference type="EMBL" id="MCI09297.1"/>
    </source>
</evidence>
<accession>A0A392PCF3</accession>
<keyword evidence="1" id="KW-0812">Transmembrane</keyword>
<dbReference type="AlphaFoldDB" id="A0A392PCF3"/>
<protein>
    <submittedName>
        <fullName evidence="2">Uncharacterized protein</fullName>
    </submittedName>
</protein>
<sequence>MPQMDSISESIADSRDLFKDLEEIFWRMFLYLSAMLAYNWGNGEVIGKHYITAYPYIVMAKSLFSVLHALFRQPIP</sequence>
<reference evidence="2 3" key="1">
    <citation type="journal article" date="2018" name="Front. Plant Sci.">
        <title>Red Clover (Trifolium pratense) and Zigzag Clover (T. medium) - A Picture of Genomic Similarities and Differences.</title>
        <authorList>
            <person name="Dluhosova J."/>
            <person name="Istvanek J."/>
            <person name="Nedelnik J."/>
            <person name="Repkova J."/>
        </authorList>
    </citation>
    <scope>NUCLEOTIDE SEQUENCE [LARGE SCALE GENOMIC DNA]</scope>
    <source>
        <strain evidence="3">cv. 10/8</strain>
        <tissue evidence="2">Leaf</tissue>
    </source>
</reference>
<comment type="caution">
    <text evidence="2">The sequence shown here is derived from an EMBL/GenBank/DDBJ whole genome shotgun (WGS) entry which is preliminary data.</text>
</comment>
<organism evidence="2 3">
    <name type="scientific">Trifolium medium</name>
    <dbReference type="NCBI Taxonomy" id="97028"/>
    <lineage>
        <taxon>Eukaryota</taxon>
        <taxon>Viridiplantae</taxon>
        <taxon>Streptophyta</taxon>
        <taxon>Embryophyta</taxon>
        <taxon>Tracheophyta</taxon>
        <taxon>Spermatophyta</taxon>
        <taxon>Magnoliopsida</taxon>
        <taxon>eudicotyledons</taxon>
        <taxon>Gunneridae</taxon>
        <taxon>Pentapetalae</taxon>
        <taxon>rosids</taxon>
        <taxon>fabids</taxon>
        <taxon>Fabales</taxon>
        <taxon>Fabaceae</taxon>
        <taxon>Papilionoideae</taxon>
        <taxon>50 kb inversion clade</taxon>
        <taxon>NPAAA clade</taxon>
        <taxon>Hologalegina</taxon>
        <taxon>IRL clade</taxon>
        <taxon>Trifolieae</taxon>
        <taxon>Trifolium</taxon>
    </lineage>
</organism>
<keyword evidence="1" id="KW-0472">Membrane</keyword>
<proteinExistence type="predicted"/>
<feature type="transmembrane region" description="Helical" evidence="1">
    <location>
        <begin position="53"/>
        <end position="71"/>
    </location>
</feature>